<comment type="domain">
    <text evidence="14">The last Arg residue of the ACP-binding site is essential for the weak association between ACP/AcpP and FabH.</text>
</comment>
<dbReference type="UniPathway" id="UPA00094"/>
<evidence type="ECO:0000313" key="18">
    <source>
        <dbReference type="Proteomes" id="UP000000378"/>
    </source>
</evidence>
<keyword evidence="4 14" id="KW-0444">Lipid biosynthesis</keyword>
<dbReference type="AlphaFoldDB" id="D7CNC8"/>
<keyword evidence="5 14" id="KW-0808">Transferase</keyword>
<keyword evidence="8 14" id="KW-0275">Fatty acid biosynthesis</keyword>
<evidence type="ECO:0000256" key="11">
    <source>
        <dbReference type="ARBA" id="ARBA00052407"/>
    </source>
</evidence>
<feature type="active site" evidence="14">
    <location>
        <position position="282"/>
    </location>
</feature>
<evidence type="ECO:0000256" key="1">
    <source>
        <dbReference type="ARBA" id="ARBA00005194"/>
    </source>
</evidence>
<feature type="active site" evidence="14">
    <location>
        <position position="252"/>
    </location>
</feature>
<keyword evidence="14" id="KW-0511">Multifunctional enzyme</keyword>
<dbReference type="HAMAP" id="MF_01815">
    <property type="entry name" value="FabH"/>
    <property type="match status" value="1"/>
</dbReference>
<dbReference type="EMBL" id="CP002048">
    <property type="protein sequence ID" value="ADI02213.1"/>
    <property type="molecule type" value="Genomic_DNA"/>
</dbReference>
<comment type="similarity">
    <text evidence="2 14">Belongs to the thiolase-like superfamily. FabH family.</text>
</comment>
<dbReference type="InterPro" id="IPR013747">
    <property type="entry name" value="ACP_syn_III_C"/>
</dbReference>
<dbReference type="Gene3D" id="3.40.47.10">
    <property type="match status" value="1"/>
</dbReference>
<gene>
    <name evidence="14" type="primary">fabH</name>
    <name evidence="17" type="ordered locus">Slip_1450</name>
</gene>
<evidence type="ECO:0000256" key="4">
    <source>
        <dbReference type="ARBA" id="ARBA00022516"/>
    </source>
</evidence>
<evidence type="ECO:0000259" key="16">
    <source>
        <dbReference type="Pfam" id="PF08545"/>
    </source>
</evidence>
<feature type="domain" description="Beta-ketoacyl-[acyl-carrier-protein] synthase III N-terminal" evidence="16">
    <location>
        <begin position="106"/>
        <end position="184"/>
    </location>
</feature>
<comment type="catalytic activity">
    <reaction evidence="11">
        <text>(2S)-2-methylbutanoyl-CoA + malonyl-[ACP] + H(+) = (4S)-4-methyl-3-oxohexanoyl-[ACP] + CO2 + CoA</text>
        <dbReference type="Rhea" id="RHEA:42276"/>
        <dbReference type="Rhea" id="RHEA-COMP:9623"/>
        <dbReference type="Rhea" id="RHEA-COMP:17148"/>
        <dbReference type="ChEBI" id="CHEBI:15378"/>
        <dbReference type="ChEBI" id="CHEBI:16526"/>
        <dbReference type="ChEBI" id="CHEBI:57287"/>
        <dbReference type="ChEBI" id="CHEBI:78449"/>
        <dbReference type="ChEBI" id="CHEBI:88166"/>
        <dbReference type="ChEBI" id="CHEBI:167462"/>
        <dbReference type="EC" id="2.3.1.300"/>
    </reaction>
    <physiologicalReaction direction="left-to-right" evidence="11">
        <dbReference type="Rhea" id="RHEA:42277"/>
    </physiologicalReaction>
</comment>
<evidence type="ECO:0000256" key="12">
    <source>
        <dbReference type="ARBA" id="ARBA00052467"/>
    </source>
</evidence>
<dbReference type="InterPro" id="IPR016039">
    <property type="entry name" value="Thiolase-like"/>
</dbReference>
<dbReference type="PANTHER" id="PTHR34069">
    <property type="entry name" value="3-OXOACYL-[ACYL-CARRIER-PROTEIN] SYNTHASE 3"/>
    <property type="match status" value="1"/>
</dbReference>
<feature type="active site" evidence="14">
    <location>
        <position position="112"/>
    </location>
</feature>
<comment type="subunit">
    <text evidence="14">Homodimer.</text>
</comment>
<evidence type="ECO:0000256" key="10">
    <source>
        <dbReference type="ARBA" id="ARBA00051096"/>
    </source>
</evidence>
<dbReference type="NCBIfam" id="TIGR00747">
    <property type="entry name" value="fabH"/>
    <property type="match status" value="1"/>
</dbReference>
<keyword evidence="18" id="KW-1185">Reference proteome</keyword>
<protein>
    <recommendedName>
        <fullName evidence="14">Beta-ketoacyl-[acyl-carrier-protein] synthase III</fullName>
        <shortName evidence="14">Beta-ketoacyl-ACP synthase III</shortName>
        <shortName evidence="14">KAS III</shortName>
        <ecNumber evidence="14">2.3.1.180</ecNumber>
    </recommendedName>
    <alternativeName>
        <fullName evidence="14">3-oxoacyl-[acyl-carrier-protein] synthase 3</fullName>
    </alternativeName>
    <alternativeName>
        <fullName evidence="14">3-oxoacyl-[acyl-carrier-protein] synthase III</fullName>
    </alternativeName>
</protein>
<accession>D7CNC8</accession>
<evidence type="ECO:0000256" key="8">
    <source>
        <dbReference type="ARBA" id="ARBA00023160"/>
    </source>
</evidence>
<evidence type="ECO:0000256" key="7">
    <source>
        <dbReference type="ARBA" id="ARBA00023098"/>
    </source>
</evidence>
<dbReference type="Pfam" id="PF08541">
    <property type="entry name" value="ACP_syn_III_C"/>
    <property type="match status" value="1"/>
</dbReference>
<dbReference type="NCBIfam" id="NF006829">
    <property type="entry name" value="PRK09352.1"/>
    <property type="match status" value="1"/>
</dbReference>
<name>D7CNC8_SYNLT</name>
<comment type="catalytic activity">
    <reaction evidence="12">
        <text>2-methylpropanoyl-CoA + malonyl-[ACP] + H(+) = 4-methyl-3-oxopentanoyl-[ACP] + CO2 + CoA</text>
        <dbReference type="Rhea" id="RHEA:42268"/>
        <dbReference type="Rhea" id="RHEA-COMP:9623"/>
        <dbReference type="Rhea" id="RHEA-COMP:9940"/>
        <dbReference type="ChEBI" id="CHEBI:15378"/>
        <dbReference type="ChEBI" id="CHEBI:16526"/>
        <dbReference type="ChEBI" id="CHEBI:57287"/>
        <dbReference type="ChEBI" id="CHEBI:57338"/>
        <dbReference type="ChEBI" id="CHEBI:78449"/>
        <dbReference type="ChEBI" id="CHEBI:78820"/>
        <dbReference type="EC" id="2.3.1.300"/>
    </reaction>
    <physiologicalReaction direction="left-to-right" evidence="12">
        <dbReference type="Rhea" id="RHEA:42269"/>
    </physiologicalReaction>
</comment>
<dbReference type="GO" id="GO:0033818">
    <property type="term" value="F:beta-ketoacyl-acyl-carrier-protein synthase III activity"/>
    <property type="evidence" value="ECO:0007669"/>
    <property type="project" value="UniProtKB-UniRule"/>
</dbReference>
<dbReference type="GO" id="GO:0004315">
    <property type="term" value="F:3-oxoacyl-[acyl-carrier-protein] synthase activity"/>
    <property type="evidence" value="ECO:0007669"/>
    <property type="project" value="InterPro"/>
</dbReference>
<evidence type="ECO:0000313" key="17">
    <source>
        <dbReference type="EMBL" id="ADI02213.1"/>
    </source>
</evidence>
<evidence type="ECO:0000256" key="13">
    <source>
        <dbReference type="ARBA" id="ARBA00052985"/>
    </source>
</evidence>
<dbReference type="PANTHER" id="PTHR34069:SF2">
    <property type="entry name" value="BETA-KETOACYL-[ACYL-CARRIER-PROTEIN] SYNTHASE III"/>
    <property type="match status" value="1"/>
</dbReference>
<organism evidence="17 18">
    <name type="scientific">Syntrophothermus lipocalidus (strain DSM 12680 / TGB-C1)</name>
    <dbReference type="NCBI Taxonomy" id="643648"/>
    <lineage>
        <taxon>Bacteria</taxon>
        <taxon>Bacillati</taxon>
        <taxon>Bacillota</taxon>
        <taxon>Clostridia</taxon>
        <taxon>Eubacteriales</taxon>
        <taxon>Syntrophomonadaceae</taxon>
        <taxon>Syntrophothermus</taxon>
    </lineage>
</organism>
<dbReference type="FunFam" id="3.40.47.10:FF:000004">
    <property type="entry name" value="3-oxoacyl-[acyl-carrier-protein] synthase 3"/>
    <property type="match status" value="1"/>
</dbReference>
<evidence type="ECO:0000256" key="9">
    <source>
        <dbReference type="ARBA" id="ARBA00023315"/>
    </source>
</evidence>
<dbReference type="EC" id="2.3.1.180" evidence="14"/>
<comment type="catalytic activity">
    <reaction evidence="13">
        <text>3-methylbutanoyl-CoA + malonyl-[ACP] + H(+) = 5-methyl-3-oxohexanoyl-[ACP] + CO2 + CoA</text>
        <dbReference type="Rhea" id="RHEA:42272"/>
        <dbReference type="Rhea" id="RHEA-COMP:9623"/>
        <dbReference type="Rhea" id="RHEA-COMP:9941"/>
        <dbReference type="ChEBI" id="CHEBI:15378"/>
        <dbReference type="ChEBI" id="CHEBI:16526"/>
        <dbReference type="ChEBI" id="CHEBI:57287"/>
        <dbReference type="ChEBI" id="CHEBI:57345"/>
        <dbReference type="ChEBI" id="CHEBI:78449"/>
        <dbReference type="ChEBI" id="CHEBI:78822"/>
        <dbReference type="EC" id="2.3.1.300"/>
    </reaction>
    <physiologicalReaction direction="left-to-right" evidence="13">
        <dbReference type="Rhea" id="RHEA:42273"/>
    </physiologicalReaction>
</comment>
<keyword evidence="9 14" id="KW-0012">Acyltransferase</keyword>
<feature type="region of interest" description="ACP-binding" evidence="14">
    <location>
        <begin position="253"/>
        <end position="257"/>
    </location>
</feature>
<dbReference type="HOGENOM" id="CLU_039592_3_1_9"/>
<comment type="subcellular location">
    <subcellularLocation>
        <location evidence="14">Cytoplasm</location>
    </subcellularLocation>
</comment>
<dbReference type="eggNOG" id="COG0332">
    <property type="taxonomic scope" value="Bacteria"/>
</dbReference>
<proteinExistence type="inferred from homology"/>
<dbReference type="GO" id="GO:0006633">
    <property type="term" value="P:fatty acid biosynthetic process"/>
    <property type="evidence" value="ECO:0007669"/>
    <property type="project" value="UniProtKB-UniRule"/>
</dbReference>
<evidence type="ECO:0000256" key="6">
    <source>
        <dbReference type="ARBA" id="ARBA00022832"/>
    </source>
</evidence>
<dbReference type="STRING" id="643648.Slip_1450"/>
<dbReference type="InterPro" id="IPR013751">
    <property type="entry name" value="ACP_syn_III_N"/>
</dbReference>
<keyword evidence="7 14" id="KW-0443">Lipid metabolism</keyword>
<reference evidence="17 18" key="2">
    <citation type="journal article" date="2010" name="Stand. Genomic Sci.">
        <title>Complete genome sequence of Syntrophothermus lipocalidus type strain (TGB-C1).</title>
        <authorList>
            <person name="Djao O.D."/>
            <person name="Zhang X."/>
            <person name="Lucas S."/>
            <person name="Lapidus A."/>
            <person name="Del Rio T.G."/>
            <person name="Nolan M."/>
            <person name="Tice H."/>
            <person name="Cheng J.F."/>
            <person name="Han C."/>
            <person name="Tapia R."/>
            <person name="Goodwin L."/>
            <person name="Pitluck S."/>
            <person name="Liolios K."/>
            <person name="Ivanova N."/>
            <person name="Mavromatis K."/>
            <person name="Mikhailova N."/>
            <person name="Ovchinnikova G."/>
            <person name="Pati A."/>
            <person name="Brambilla E."/>
            <person name="Chen A."/>
            <person name="Palaniappan K."/>
            <person name="Land M."/>
            <person name="Hauser L."/>
            <person name="Chang Y.J."/>
            <person name="Jeffries C.D."/>
            <person name="Rohde M."/>
            <person name="Sikorski J."/>
            <person name="Spring S."/>
            <person name="Goker M."/>
            <person name="Detter J.C."/>
            <person name="Woyke T."/>
            <person name="Bristow J."/>
            <person name="Eisen J.A."/>
            <person name="Markowitz V."/>
            <person name="Hugenholtz P."/>
            <person name="Kyrpides N.C."/>
            <person name="Klenk H.P."/>
        </authorList>
    </citation>
    <scope>NUCLEOTIDE SEQUENCE [LARGE SCALE GENOMIC DNA]</scope>
    <source>
        <strain evidence="18">DSM 12680 / TGB-C1</strain>
    </source>
</reference>
<feature type="domain" description="Beta-ketoacyl-[acyl-carrier-protein] synthase III C-terminal" evidence="15">
    <location>
        <begin position="236"/>
        <end position="325"/>
    </location>
</feature>
<dbReference type="GO" id="GO:0044550">
    <property type="term" value="P:secondary metabolite biosynthetic process"/>
    <property type="evidence" value="ECO:0007669"/>
    <property type="project" value="TreeGrafter"/>
</dbReference>
<sequence>MRAQILGTGYALPSRILSNDELEQMVDTSDEWIVTRTGIKERRICDSNKAASDLGYEAARMAIARAGISPLELDLIVVATVTPDMLFPSTACLIQDMLGAANAAAFDLSAGCTGFIYALAVAERYLVSPNCRHVLVVGVEILSRITDYTDRNTCVLFGDGAGAMVLGKGEGPYGILSTRLGADGKGRDLLYMPAGGSRLPSSVETVANRQHFIKMAGNEVFKFATRVVPDYALRVLKDVGLDTGDVDHVVLHQANIRILQAAAKRLRVPWEKMVVNIDRYGNMSSATVPVAVAEAVEDNRIKTGDLVLMVAFGAGLTMGSVLVRWGRD</sequence>
<dbReference type="GO" id="GO:0005737">
    <property type="term" value="C:cytoplasm"/>
    <property type="evidence" value="ECO:0007669"/>
    <property type="project" value="UniProtKB-SubCell"/>
</dbReference>
<evidence type="ECO:0000256" key="3">
    <source>
        <dbReference type="ARBA" id="ARBA00022490"/>
    </source>
</evidence>
<comment type="pathway">
    <text evidence="1 14">Lipid metabolism; fatty acid biosynthesis.</text>
</comment>
<dbReference type="Pfam" id="PF08545">
    <property type="entry name" value="ACP_syn_III"/>
    <property type="match status" value="1"/>
</dbReference>
<evidence type="ECO:0000256" key="14">
    <source>
        <dbReference type="HAMAP-Rule" id="MF_01815"/>
    </source>
</evidence>
<comment type="catalytic activity">
    <reaction evidence="10">
        <text>malonyl-[ACP] + acetyl-CoA + H(+) = 3-oxobutanoyl-[ACP] + CO2 + CoA</text>
        <dbReference type="Rhea" id="RHEA:12080"/>
        <dbReference type="Rhea" id="RHEA-COMP:9623"/>
        <dbReference type="Rhea" id="RHEA-COMP:9625"/>
        <dbReference type="ChEBI" id="CHEBI:15378"/>
        <dbReference type="ChEBI" id="CHEBI:16526"/>
        <dbReference type="ChEBI" id="CHEBI:57287"/>
        <dbReference type="ChEBI" id="CHEBI:57288"/>
        <dbReference type="ChEBI" id="CHEBI:78449"/>
        <dbReference type="ChEBI" id="CHEBI:78450"/>
        <dbReference type="EC" id="2.3.1.180"/>
    </reaction>
    <physiologicalReaction direction="left-to-right" evidence="10">
        <dbReference type="Rhea" id="RHEA:12081"/>
    </physiologicalReaction>
</comment>
<dbReference type="InterPro" id="IPR004655">
    <property type="entry name" value="FabH"/>
</dbReference>
<dbReference type="Proteomes" id="UP000000378">
    <property type="component" value="Chromosome"/>
</dbReference>
<evidence type="ECO:0000256" key="5">
    <source>
        <dbReference type="ARBA" id="ARBA00022679"/>
    </source>
</evidence>
<keyword evidence="3 14" id="KW-0963">Cytoplasm</keyword>
<evidence type="ECO:0000259" key="15">
    <source>
        <dbReference type="Pfam" id="PF08541"/>
    </source>
</evidence>
<dbReference type="OrthoDB" id="9815506at2"/>
<dbReference type="RefSeq" id="WP_013175615.1">
    <property type="nucleotide sequence ID" value="NC_014220.1"/>
</dbReference>
<keyword evidence="6 14" id="KW-0276">Fatty acid metabolism</keyword>
<dbReference type="KEGG" id="slp:Slip_1450"/>
<evidence type="ECO:0000256" key="2">
    <source>
        <dbReference type="ARBA" id="ARBA00008642"/>
    </source>
</evidence>
<dbReference type="CDD" id="cd00830">
    <property type="entry name" value="KAS_III"/>
    <property type="match status" value="1"/>
</dbReference>
<reference evidence="18" key="1">
    <citation type="journal article" date="2010" name="Stand. Genomic Sci.">
        <title>Complete genome sequence of Syntrophothermus lipocalidus type strain (TGB-C1T).</title>
        <authorList>
            <consortium name="US DOE Joint Genome Institute (JGI-PGF)"/>
            <person name="Djao O."/>
            <person name="Zhang X."/>
            <person name="Lucas S."/>
            <person name="Lapidus A."/>
            <person name="Glavina Del Rio T."/>
            <person name="Nolan M."/>
            <person name="Tice H."/>
            <person name="Cheng J."/>
            <person name="Han C."/>
            <person name="Tapia R."/>
            <person name="Goodwin L."/>
            <person name="Pitluck S."/>
            <person name="Liolios K."/>
            <person name="Ivanova N."/>
            <person name="Mavromatis K."/>
            <person name="Mikhailova N."/>
            <person name="Ovchinnikova G."/>
            <person name="Pati A."/>
            <person name="Brambilla E."/>
            <person name="Chen A."/>
            <person name="Palaniappan K."/>
            <person name="Land M."/>
            <person name="Hauser L."/>
            <person name="Chang Y."/>
            <person name="Jeffries C."/>
            <person name="Rohde M."/>
            <person name="Sikorski J."/>
            <person name="Spring S."/>
            <person name="Goker M."/>
            <person name="Detter J."/>
            <person name="Woyke T."/>
            <person name="Bristow J."/>
            <person name="Eisen J."/>
            <person name="Markowitz V."/>
            <person name="Hugenholtz P."/>
            <person name="Kyrpides N."/>
            <person name="Klenk H."/>
        </authorList>
    </citation>
    <scope>NUCLEOTIDE SEQUENCE [LARGE SCALE GENOMIC DNA]</scope>
    <source>
        <strain evidence="18">DSM 12680 / TGB-C1</strain>
    </source>
</reference>
<dbReference type="SUPFAM" id="SSF53901">
    <property type="entry name" value="Thiolase-like"/>
    <property type="match status" value="1"/>
</dbReference>
<comment type="function">
    <text evidence="14">Catalyzes the condensation reaction of fatty acid synthesis by the addition to an acyl acceptor of two carbons from malonyl-ACP. Catalyzes the first condensation reaction which initiates fatty acid synthesis and may therefore play a role in governing the total rate of fatty acid production. Possesses both acetoacetyl-ACP synthase and acetyl transacylase activities. Its substrate specificity determines the biosynthesis of branched-chain and/or straight-chain of fatty acids.</text>
</comment>